<dbReference type="Gene3D" id="3.30.450.20">
    <property type="entry name" value="PAS domain"/>
    <property type="match status" value="2"/>
</dbReference>
<dbReference type="CDD" id="cd18774">
    <property type="entry name" value="PDC2_HK_sensor"/>
    <property type="match status" value="1"/>
</dbReference>
<evidence type="ECO:0000256" key="8">
    <source>
        <dbReference type="ARBA" id="ARBA00022741"/>
    </source>
</evidence>
<dbReference type="InterPro" id="IPR011006">
    <property type="entry name" value="CheY-like_superfamily"/>
</dbReference>
<dbReference type="Pfam" id="PF13426">
    <property type="entry name" value="PAS_9"/>
    <property type="match status" value="1"/>
</dbReference>
<dbReference type="CDD" id="cd00130">
    <property type="entry name" value="PAS"/>
    <property type="match status" value="1"/>
</dbReference>
<comment type="subcellular location">
    <subcellularLocation>
        <location evidence="2">Cell membrane</location>
        <topology evidence="2">Multi-pass membrane protein</topology>
    </subcellularLocation>
</comment>
<dbReference type="Gene3D" id="3.40.50.2300">
    <property type="match status" value="1"/>
</dbReference>
<dbReference type="Pfam" id="PF02518">
    <property type="entry name" value="HATPase_c"/>
    <property type="match status" value="1"/>
</dbReference>
<feature type="domain" description="HAMP" evidence="19">
    <location>
        <begin position="286"/>
        <end position="338"/>
    </location>
</feature>
<evidence type="ECO:0000256" key="14">
    <source>
        <dbReference type="SAM" id="Phobius"/>
    </source>
</evidence>
<keyword evidence="4" id="KW-1003">Cell membrane</keyword>
<dbReference type="InterPro" id="IPR000700">
    <property type="entry name" value="PAS-assoc_C"/>
</dbReference>
<dbReference type="SUPFAM" id="SSF47384">
    <property type="entry name" value="Homodimeric domain of signal transducing histidine kinase"/>
    <property type="match status" value="1"/>
</dbReference>
<dbReference type="CDD" id="cd00082">
    <property type="entry name" value="HisKA"/>
    <property type="match status" value="1"/>
</dbReference>
<dbReference type="PROSITE" id="PS50885">
    <property type="entry name" value="HAMP"/>
    <property type="match status" value="1"/>
</dbReference>
<evidence type="ECO:0000259" key="15">
    <source>
        <dbReference type="PROSITE" id="PS50109"/>
    </source>
</evidence>
<feature type="domain" description="Response regulatory" evidence="16">
    <location>
        <begin position="899"/>
        <end position="1014"/>
    </location>
</feature>
<dbReference type="Proteomes" id="UP000427769">
    <property type="component" value="Chromosome"/>
</dbReference>
<dbReference type="CDD" id="cd06225">
    <property type="entry name" value="HAMP"/>
    <property type="match status" value="1"/>
</dbReference>
<keyword evidence="6" id="KW-0808">Transferase</keyword>
<dbReference type="InterPro" id="IPR003594">
    <property type="entry name" value="HATPase_dom"/>
</dbReference>
<keyword evidence="5 13" id="KW-0597">Phosphoprotein</keyword>
<dbReference type="InterPro" id="IPR035965">
    <property type="entry name" value="PAS-like_dom_sf"/>
</dbReference>
<evidence type="ECO:0000259" key="16">
    <source>
        <dbReference type="PROSITE" id="PS50110"/>
    </source>
</evidence>
<name>A0A5K7Z2C7_9BACT</name>
<organism evidence="20 21">
    <name type="scientific">Desulfosarcina widdelii</name>
    <dbReference type="NCBI Taxonomy" id="947919"/>
    <lineage>
        <taxon>Bacteria</taxon>
        <taxon>Pseudomonadati</taxon>
        <taxon>Thermodesulfobacteriota</taxon>
        <taxon>Desulfobacteria</taxon>
        <taxon>Desulfobacterales</taxon>
        <taxon>Desulfosarcinaceae</taxon>
        <taxon>Desulfosarcina</taxon>
    </lineage>
</organism>
<evidence type="ECO:0000256" key="6">
    <source>
        <dbReference type="ARBA" id="ARBA00022679"/>
    </source>
</evidence>
<proteinExistence type="predicted"/>
<feature type="transmembrane region" description="Helical" evidence="14">
    <location>
        <begin position="6"/>
        <end position="28"/>
    </location>
</feature>
<evidence type="ECO:0000313" key="21">
    <source>
        <dbReference type="Proteomes" id="UP000427769"/>
    </source>
</evidence>
<evidence type="ECO:0000256" key="7">
    <source>
        <dbReference type="ARBA" id="ARBA00022692"/>
    </source>
</evidence>
<dbReference type="NCBIfam" id="TIGR00229">
    <property type="entry name" value="sensory_box"/>
    <property type="match status" value="1"/>
</dbReference>
<evidence type="ECO:0000256" key="3">
    <source>
        <dbReference type="ARBA" id="ARBA00012438"/>
    </source>
</evidence>
<evidence type="ECO:0000256" key="4">
    <source>
        <dbReference type="ARBA" id="ARBA00022475"/>
    </source>
</evidence>
<evidence type="ECO:0000256" key="12">
    <source>
        <dbReference type="ARBA" id="ARBA00023012"/>
    </source>
</evidence>
<keyword evidence="8" id="KW-0547">Nucleotide-binding</keyword>
<dbReference type="SMART" id="SM00304">
    <property type="entry name" value="HAMP"/>
    <property type="match status" value="1"/>
</dbReference>
<dbReference type="CDD" id="cd00156">
    <property type="entry name" value="REC"/>
    <property type="match status" value="1"/>
</dbReference>
<evidence type="ECO:0000313" key="20">
    <source>
        <dbReference type="EMBL" id="BBO75836.1"/>
    </source>
</evidence>
<feature type="domain" description="PAC" evidence="18">
    <location>
        <begin position="588"/>
        <end position="639"/>
    </location>
</feature>
<feature type="domain" description="PAS" evidence="17">
    <location>
        <begin position="513"/>
        <end position="557"/>
    </location>
</feature>
<evidence type="ECO:0000256" key="5">
    <source>
        <dbReference type="ARBA" id="ARBA00022553"/>
    </source>
</evidence>
<dbReference type="AlphaFoldDB" id="A0A5K7Z2C7"/>
<dbReference type="InterPro" id="IPR036890">
    <property type="entry name" value="HATPase_C_sf"/>
</dbReference>
<dbReference type="PROSITE" id="PS50109">
    <property type="entry name" value="HIS_KIN"/>
    <property type="match status" value="1"/>
</dbReference>
<dbReference type="PROSITE" id="PS50113">
    <property type="entry name" value="PAC"/>
    <property type="match status" value="1"/>
</dbReference>
<protein>
    <recommendedName>
        <fullName evidence="3">histidine kinase</fullName>
        <ecNumber evidence="3">2.7.13.3</ecNumber>
    </recommendedName>
</protein>
<feature type="modified residue" description="4-aspartylphosphate" evidence="13">
    <location>
        <position position="949"/>
    </location>
</feature>
<comment type="catalytic activity">
    <reaction evidence="1">
        <text>ATP + protein L-histidine = ADP + protein N-phospho-L-histidine.</text>
        <dbReference type="EC" id="2.7.13.3"/>
    </reaction>
</comment>
<dbReference type="GO" id="GO:0005524">
    <property type="term" value="F:ATP binding"/>
    <property type="evidence" value="ECO:0007669"/>
    <property type="project" value="UniProtKB-KW"/>
</dbReference>
<feature type="transmembrane region" description="Helical" evidence="14">
    <location>
        <begin position="258"/>
        <end position="278"/>
    </location>
</feature>
<evidence type="ECO:0000259" key="18">
    <source>
        <dbReference type="PROSITE" id="PS50113"/>
    </source>
</evidence>
<dbReference type="InterPro" id="IPR005467">
    <property type="entry name" value="His_kinase_dom"/>
</dbReference>
<dbReference type="Pfam" id="PF00672">
    <property type="entry name" value="HAMP"/>
    <property type="match status" value="1"/>
</dbReference>
<evidence type="ECO:0000256" key="10">
    <source>
        <dbReference type="ARBA" id="ARBA00022840"/>
    </source>
</evidence>
<keyword evidence="10" id="KW-0067">ATP-binding</keyword>
<evidence type="ECO:0000256" key="9">
    <source>
        <dbReference type="ARBA" id="ARBA00022777"/>
    </source>
</evidence>
<dbReference type="InterPro" id="IPR004358">
    <property type="entry name" value="Sig_transdc_His_kin-like_C"/>
</dbReference>
<dbReference type="GO" id="GO:0000155">
    <property type="term" value="F:phosphorelay sensor kinase activity"/>
    <property type="evidence" value="ECO:0007669"/>
    <property type="project" value="InterPro"/>
</dbReference>
<dbReference type="InterPro" id="IPR029016">
    <property type="entry name" value="GAF-like_dom_sf"/>
</dbReference>
<keyword evidence="14" id="KW-0472">Membrane</keyword>
<dbReference type="Gene3D" id="3.30.450.40">
    <property type="match status" value="1"/>
</dbReference>
<accession>A0A5K7Z2C7</accession>
<dbReference type="SMART" id="SM00387">
    <property type="entry name" value="HATPase_c"/>
    <property type="match status" value="1"/>
</dbReference>
<dbReference type="EC" id="2.7.13.3" evidence="3"/>
<dbReference type="SUPFAM" id="SSF158472">
    <property type="entry name" value="HAMP domain-like"/>
    <property type="match status" value="1"/>
</dbReference>
<dbReference type="InterPro" id="IPR001789">
    <property type="entry name" value="Sig_transdc_resp-reg_receiver"/>
</dbReference>
<dbReference type="InterPro" id="IPR036097">
    <property type="entry name" value="HisK_dim/P_sf"/>
</dbReference>
<dbReference type="Gene3D" id="6.10.340.10">
    <property type="match status" value="1"/>
</dbReference>
<dbReference type="PRINTS" id="PR00344">
    <property type="entry name" value="BCTRLSENSOR"/>
</dbReference>
<dbReference type="InterPro" id="IPR029151">
    <property type="entry name" value="Sensor-like_sf"/>
</dbReference>
<dbReference type="SMART" id="SM00388">
    <property type="entry name" value="HisKA"/>
    <property type="match status" value="1"/>
</dbReference>
<keyword evidence="12" id="KW-0902">Two-component regulatory system</keyword>
<evidence type="ECO:0000259" key="17">
    <source>
        <dbReference type="PROSITE" id="PS50112"/>
    </source>
</evidence>
<dbReference type="SUPFAM" id="SSF55785">
    <property type="entry name" value="PYP-like sensor domain (PAS domain)"/>
    <property type="match status" value="1"/>
</dbReference>
<dbReference type="Pfam" id="PF00072">
    <property type="entry name" value="Response_reg"/>
    <property type="match status" value="1"/>
</dbReference>
<keyword evidence="9" id="KW-0418">Kinase</keyword>
<dbReference type="InterPro" id="IPR003661">
    <property type="entry name" value="HisK_dim/P_dom"/>
</dbReference>
<dbReference type="PANTHER" id="PTHR43065:SF46">
    <property type="entry name" value="C4-DICARBOXYLATE TRANSPORT SENSOR PROTEIN DCTB"/>
    <property type="match status" value="1"/>
</dbReference>
<dbReference type="SMART" id="SM00091">
    <property type="entry name" value="PAS"/>
    <property type="match status" value="1"/>
</dbReference>
<dbReference type="PROSITE" id="PS50112">
    <property type="entry name" value="PAS"/>
    <property type="match status" value="1"/>
</dbReference>
<dbReference type="InterPro" id="IPR003660">
    <property type="entry name" value="HAMP_dom"/>
</dbReference>
<dbReference type="CDD" id="cd12914">
    <property type="entry name" value="PDC1_DGC_like"/>
    <property type="match status" value="1"/>
</dbReference>
<keyword evidence="11 14" id="KW-1133">Transmembrane helix</keyword>
<reference evidence="20 21" key="1">
    <citation type="submission" date="2019-11" db="EMBL/GenBank/DDBJ databases">
        <title>Comparative genomics of hydrocarbon-degrading Desulfosarcina strains.</title>
        <authorList>
            <person name="Watanabe M."/>
            <person name="Kojima H."/>
            <person name="Fukui M."/>
        </authorList>
    </citation>
    <scope>NUCLEOTIDE SEQUENCE [LARGE SCALE GENOMIC DNA]</scope>
    <source>
        <strain evidence="20 21">PP31</strain>
    </source>
</reference>
<dbReference type="Gene3D" id="3.30.565.10">
    <property type="entry name" value="Histidine kinase-like ATPase, C-terminal domain"/>
    <property type="match status" value="1"/>
</dbReference>
<evidence type="ECO:0000256" key="2">
    <source>
        <dbReference type="ARBA" id="ARBA00004651"/>
    </source>
</evidence>
<dbReference type="KEGG" id="dwd:DSCW_32530"/>
<gene>
    <name evidence="20" type="ORF">DSCW_32530</name>
</gene>
<dbReference type="PANTHER" id="PTHR43065">
    <property type="entry name" value="SENSOR HISTIDINE KINASE"/>
    <property type="match status" value="1"/>
</dbReference>
<evidence type="ECO:0000259" key="19">
    <source>
        <dbReference type="PROSITE" id="PS50885"/>
    </source>
</evidence>
<dbReference type="SUPFAM" id="SSF55874">
    <property type="entry name" value="ATPase domain of HSP90 chaperone/DNA topoisomerase II/histidine kinase"/>
    <property type="match status" value="1"/>
</dbReference>
<keyword evidence="7 14" id="KW-0812">Transmembrane</keyword>
<dbReference type="GO" id="GO:0005886">
    <property type="term" value="C:plasma membrane"/>
    <property type="evidence" value="ECO:0007669"/>
    <property type="project" value="UniProtKB-SubCell"/>
</dbReference>
<evidence type="ECO:0000256" key="13">
    <source>
        <dbReference type="PROSITE-ProRule" id="PRU00169"/>
    </source>
</evidence>
<dbReference type="Pfam" id="PF01590">
    <property type="entry name" value="GAF"/>
    <property type="match status" value="1"/>
</dbReference>
<dbReference type="SUPFAM" id="SSF52172">
    <property type="entry name" value="CheY-like"/>
    <property type="match status" value="1"/>
</dbReference>
<dbReference type="EMBL" id="AP021875">
    <property type="protein sequence ID" value="BBO75836.1"/>
    <property type="molecule type" value="Genomic_DNA"/>
</dbReference>
<keyword evidence="21" id="KW-1185">Reference proteome</keyword>
<dbReference type="Gene3D" id="1.10.287.130">
    <property type="match status" value="1"/>
</dbReference>
<dbReference type="SUPFAM" id="SSF103190">
    <property type="entry name" value="Sensory domain-like"/>
    <property type="match status" value="1"/>
</dbReference>
<dbReference type="InterPro" id="IPR000014">
    <property type="entry name" value="PAS"/>
</dbReference>
<evidence type="ECO:0000256" key="11">
    <source>
        <dbReference type="ARBA" id="ARBA00022989"/>
    </source>
</evidence>
<sequence>MLNQLLLLLFLPTLILVAVTFVSIVLVWQGTLARQQVKLSRSIANTVVTYTDSAKRVLDALGQTIETADRPHLKQFLTDTHSAYSYFDTLYILDLDGRLDLMTPLDHQYIGLDLTRQPYYAKAREQKSTFVSAPFISMRSGKPTVYLAKSVESGQMVVGELNLSTLQANINAAIGGDRENLVFVADRAGTLLAHSNSQLVVEQHSVGHMEIVRQGLETESTKIYRASTGWVFGAGVPIESLDWVVVSQQSLKSALGPLVRVVAPALSLSFFLWLWVLWTLRLQQIKRVVAPVGRLAETAQRIAAGNLDEQARLEEGKEIGELAASFNHMTQQLRNHINAENMIADISRRLMGTDSDSLDDEINRSLREIGRFVSADRSYLFLISKDGRTVSNTHEWCDDGIEPFVETLQNLPTENYPWLIKNAAQGNDIVIPNVAAFEQASAGEKADWIKQGIQSLICAPILTRGSLKGWVGFDAVRQQRDWSGKGAKLLHLAGEIFYIAMQRKWSQTALKASEARYRQLVQHAPAGICEFDLQHKRFIGVNDVMCSYTGYSQAEFLALNPQTLLPESHLSRWVQRHKGLTPDNPTLPPEEQRIMGKDGRLFWALINCRFVFEDDTPVRLTAVVHDLTALRQAESEKKQLEAKLAQVQKLESLGTLAGGIAHDFNNLLMGIQGNTSLMLLDENRKHNDNERLNGIEALVQRGVELTRQLLGLARGGKYEVKPTDPNHLVNESATMFGRTKKEVRVHQKYQAGIWRIECDRGQIHQVLLNIFVNAWQAMPAGGEIYISTANTTLDEATVKPHGVPPGRYVKITIADSGTGMNPGTMKKIFDPFFTTKERQRGTGLGLASAYGIIKNHGGIIDVASQLGEGSTFTIYLPAVDKHVAEDPVAKSRLRGGSETILLVDDETMILDVGRDMLETLGYRVLAVQSGGEAVDTYRQKTGIDLVVLDMIMPDMGGAETFAQLKHIDPDVRVLLSSGYSIDGQANEILNQGCSGFIQKPFSIQELSRKIRDILN</sequence>
<dbReference type="InterPro" id="IPR003018">
    <property type="entry name" value="GAF"/>
</dbReference>
<dbReference type="SMART" id="SM00448">
    <property type="entry name" value="REC"/>
    <property type="match status" value="1"/>
</dbReference>
<feature type="domain" description="Histidine kinase" evidence="15">
    <location>
        <begin position="659"/>
        <end position="880"/>
    </location>
</feature>
<dbReference type="PROSITE" id="PS50110">
    <property type="entry name" value="RESPONSE_REGULATORY"/>
    <property type="match status" value="1"/>
</dbReference>
<evidence type="ECO:0000256" key="1">
    <source>
        <dbReference type="ARBA" id="ARBA00000085"/>
    </source>
</evidence>
<dbReference type="SUPFAM" id="SSF55781">
    <property type="entry name" value="GAF domain-like"/>
    <property type="match status" value="1"/>
</dbReference>